<dbReference type="AlphaFoldDB" id="A0A835FWG3"/>
<keyword evidence="2 8" id="KW-0812">Transmembrane</keyword>
<accession>A0A835FWG3</accession>
<feature type="region of interest" description="Disordered" evidence="7">
    <location>
        <begin position="166"/>
        <end position="192"/>
    </location>
</feature>
<feature type="transmembrane region" description="Helical" evidence="8">
    <location>
        <begin position="90"/>
        <end position="114"/>
    </location>
</feature>
<feature type="region of interest" description="Disordered" evidence="7">
    <location>
        <begin position="338"/>
        <end position="365"/>
    </location>
</feature>
<evidence type="ECO:0000256" key="3">
    <source>
        <dbReference type="ARBA" id="ARBA00022729"/>
    </source>
</evidence>
<keyword evidence="4 8" id="KW-1133">Transmembrane helix</keyword>
<evidence type="ECO:0000256" key="6">
    <source>
        <dbReference type="ARBA" id="ARBA00029467"/>
    </source>
</evidence>
<comment type="subcellular location">
    <subcellularLocation>
        <location evidence="1">Endomembrane system</location>
        <topology evidence="1">Multi-pass membrane protein</topology>
    </subcellularLocation>
</comment>
<gene>
    <name evidence="9" type="ORF">HU200_002676</name>
</gene>
<comment type="similarity">
    <text evidence="6">Belongs to the DESIGUAL family.</text>
</comment>
<organism evidence="9 10">
    <name type="scientific">Digitaria exilis</name>
    <dbReference type="NCBI Taxonomy" id="1010633"/>
    <lineage>
        <taxon>Eukaryota</taxon>
        <taxon>Viridiplantae</taxon>
        <taxon>Streptophyta</taxon>
        <taxon>Embryophyta</taxon>
        <taxon>Tracheophyta</taxon>
        <taxon>Spermatophyta</taxon>
        <taxon>Magnoliopsida</taxon>
        <taxon>Liliopsida</taxon>
        <taxon>Poales</taxon>
        <taxon>Poaceae</taxon>
        <taxon>PACMAD clade</taxon>
        <taxon>Panicoideae</taxon>
        <taxon>Panicodae</taxon>
        <taxon>Paniceae</taxon>
        <taxon>Anthephorinae</taxon>
        <taxon>Digitaria</taxon>
    </lineage>
</organism>
<keyword evidence="3" id="KW-0732">Signal</keyword>
<proteinExistence type="inferred from homology"/>
<feature type="compositionally biased region" description="Low complexity" evidence="7">
    <location>
        <begin position="222"/>
        <end position="231"/>
    </location>
</feature>
<feature type="transmembrane region" description="Helical" evidence="8">
    <location>
        <begin position="134"/>
        <end position="157"/>
    </location>
</feature>
<dbReference type="Pfam" id="PF06749">
    <property type="entry name" value="DUF1218"/>
    <property type="match status" value="1"/>
</dbReference>
<keyword evidence="5 8" id="KW-0472">Membrane</keyword>
<feature type="compositionally biased region" description="Polar residues" evidence="7">
    <location>
        <begin position="173"/>
        <end position="185"/>
    </location>
</feature>
<feature type="compositionally biased region" description="Low complexity" evidence="7">
    <location>
        <begin position="246"/>
        <end position="261"/>
    </location>
</feature>
<evidence type="ECO:0000256" key="1">
    <source>
        <dbReference type="ARBA" id="ARBA00004127"/>
    </source>
</evidence>
<comment type="caution">
    <text evidence="9">The sequence shown here is derived from an EMBL/GenBank/DDBJ whole genome shotgun (WGS) entry which is preliminary data.</text>
</comment>
<evidence type="ECO:0000313" key="9">
    <source>
        <dbReference type="EMBL" id="KAF8779408.1"/>
    </source>
</evidence>
<evidence type="ECO:0000256" key="8">
    <source>
        <dbReference type="SAM" id="Phobius"/>
    </source>
</evidence>
<protein>
    <submittedName>
        <fullName evidence="9">Uncharacterized protein</fullName>
    </submittedName>
</protein>
<sequence>MDKTMIIVCSVVGSLGVLSAILGFSAEGTKLTPNDILVFGDECIYPQNPALGLGICATIFLLAAQITVTAVGDCCGCCKSRAFPSETKRIIGIVCAVCSWIAAVIAWALLIQGAEWNANVARVTAPDCFYLKDGIFAGGAVMTLAATALGLASFIMLRRNPANAAAPEVHATGQPQFAQAPNKASEQPPPHAVVAMGQPQFWAPAAAAAQQPPPPTTGNTMGQQGYQQQQQPAPTSWAPTTGHGHPQFSPPQAYAQPQQPTSYPPQYPVQHQHQHQHQQHHHHQQQQHQVYMQAPVLPPTASSPPPQGYEQQEEGVSGEDLVKAGAKLLMRVVENSLSSNNDTTTTTAGDGAQATDNNYGYAVAT</sequence>
<feature type="compositionally biased region" description="Basic residues" evidence="7">
    <location>
        <begin position="272"/>
        <end position="285"/>
    </location>
</feature>
<dbReference type="Proteomes" id="UP000636709">
    <property type="component" value="Unassembled WGS sequence"/>
</dbReference>
<reference evidence="9" key="1">
    <citation type="submission" date="2020-07" db="EMBL/GenBank/DDBJ databases">
        <title>Genome sequence and genetic diversity analysis of an under-domesticated orphan crop, white fonio (Digitaria exilis).</title>
        <authorList>
            <person name="Bennetzen J.L."/>
            <person name="Chen S."/>
            <person name="Ma X."/>
            <person name="Wang X."/>
            <person name="Yssel A.E.J."/>
            <person name="Chaluvadi S.R."/>
            <person name="Johnson M."/>
            <person name="Gangashetty P."/>
            <person name="Hamidou F."/>
            <person name="Sanogo M.D."/>
            <person name="Zwaenepoel A."/>
            <person name="Wallace J."/>
            <person name="Van De Peer Y."/>
            <person name="Van Deynze A."/>
        </authorList>
    </citation>
    <scope>NUCLEOTIDE SEQUENCE</scope>
    <source>
        <tissue evidence="9">Leaves</tissue>
    </source>
</reference>
<evidence type="ECO:0000256" key="7">
    <source>
        <dbReference type="SAM" id="MobiDB-lite"/>
    </source>
</evidence>
<evidence type="ECO:0000256" key="2">
    <source>
        <dbReference type="ARBA" id="ARBA00022692"/>
    </source>
</evidence>
<dbReference type="GO" id="GO:0012505">
    <property type="term" value="C:endomembrane system"/>
    <property type="evidence" value="ECO:0007669"/>
    <property type="project" value="UniProtKB-SubCell"/>
</dbReference>
<evidence type="ECO:0000256" key="4">
    <source>
        <dbReference type="ARBA" id="ARBA00022989"/>
    </source>
</evidence>
<feature type="region of interest" description="Disordered" evidence="7">
    <location>
        <begin position="204"/>
        <end position="317"/>
    </location>
</feature>
<keyword evidence="10" id="KW-1185">Reference proteome</keyword>
<dbReference type="InterPro" id="IPR052222">
    <property type="entry name" value="DESIGUAL"/>
</dbReference>
<name>A0A835FWG3_9POAL</name>
<dbReference type="InterPro" id="IPR009606">
    <property type="entry name" value="DEAL/Modifying_wall_lignin1/2"/>
</dbReference>
<evidence type="ECO:0000256" key="5">
    <source>
        <dbReference type="ARBA" id="ARBA00023136"/>
    </source>
</evidence>
<feature type="transmembrane region" description="Helical" evidence="8">
    <location>
        <begin position="50"/>
        <end position="78"/>
    </location>
</feature>
<dbReference type="EMBL" id="JACEFO010000183">
    <property type="protein sequence ID" value="KAF8779408.1"/>
    <property type="molecule type" value="Genomic_DNA"/>
</dbReference>
<dbReference type="PANTHER" id="PTHR31769">
    <property type="entry name" value="OS07G0462200 PROTEIN-RELATED"/>
    <property type="match status" value="1"/>
</dbReference>
<feature type="compositionally biased region" description="Low complexity" evidence="7">
    <location>
        <begin position="340"/>
        <end position="357"/>
    </location>
</feature>
<feature type="compositionally biased region" description="Pro residues" evidence="7">
    <location>
        <begin position="296"/>
        <end position="307"/>
    </location>
</feature>
<evidence type="ECO:0000313" key="10">
    <source>
        <dbReference type="Proteomes" id="UP000636709"/>
    </source>
</evidence>
<dbReference type="OrthoDB" id="690755at2759"/>